<protein>
    <submittedName>
        <fullName evidence="1">Uncharacterized protein</fullName>
    </submittedName>
</protein>
<gene>
    <name evidence="1" type="ORF">GGR13_001880</name>
</gene>
<sequence>MFVGLAVLAFAFQELERERLVSHDIYCAAVSIVVTEEIQSRPVPDPAAEAGMMAMTLFFLGRVGGALPNQDAADSVITMAQGIERETLAASDIADCGRYFGNQVQSLMQQAQAQGRPLK</sequence>
<evidence type="ECO:0000313" key="2">
    <source>
        <dbReference type="Proteomes" id="UP000545037"/>
    </source>
</evidence>
<evidence type="ECO:0000313" key="1">
    <source>
        <dbReference type="EMBL" id="MBB5746276.1"/>
    </source>
</evidence>
<proteinExistence type="predicted"/>
<accession>A0A7W9FEA1</accession>
<dbReference type="RefSeq" id="WP_183213263.1">
    <property type="nucleotide sequence ID" value="NZ_JACHOR010000003.1"/>
</dbReference>
<name>A0A7W9FEA1_9CAUL</name>
<dbReference type="AlphaFoldDB" id="A0A7W9FEA1"/>
<dbReference type="Proteomes" id="UP000545037">
    <property type="component" value="Unassembled WGS sequence"/>
</dbReference>
<reference evidence="1 2" key="1">
    <citation type="submission" date="2020-08" db="EMBL/GenBank/DDBJ databases">
        <title>Genomic Encyclopedia of Type Strains, Phase IV (KMG-IV): sequencing the most valuable type-strain genomes for metagenomic binning, comparative biology and taxonomic classification.</title>
        <authorList>
            <person name="Goeker M."/>
        </authorList>
    </citation>
    <scope>NUCLEOTIDE SEQUENCE [LARGE SCALE GENOMIC DNA]</scope>
    <source>
        <strain evidence="1 2">DSM 4737</strain>
    </source>
</reference>
<comment type="caution">
    <text evidence="1">The sequence shown here is derived from an EMBL/GenBank/DDBJ whole genome shotgun (WGS) entry which is preliminary data.</text>
</comment>
<keyword evidence="2" id="KW-1185">Reference proteome</keyword>
<dbReference type="EMBL" id="JACHOR010000003">
    <property type="protein sequence ID" value="MBB5746276.1"/>
    <property type="molecule type" value="Genomic_DNA"/>
</dbReference>
<organism evidence="1 2">
    <name type="scientific">Brevundimonas variabilis</name>
    <dbReference type="NCBI Taxonomy" id="74312"/>
    <lineage>
        <taxon>Bacteria</taxon>
        <taxon>Pseudomonadati</taxon>
        <taxon>Pseudomonadota</taxon>
        <taxon>Alphaproteobacteria</taxon>
        <taxon>Caulobacterales</taxon>
        <taxon>Caulobacteraceae</taxon>
        <taxon>Brevundimonas</taxon>
    </lineage>
</organism>